<keyword evidence="3" id="KW-0238">DNA-binding</keyword>
<dbReference type="CDD" id="cd17262">
    <property type="entry name" value="RMtype1_S_Aco12261I-TRD2-CR2"/>
    <property type="match status" value="1"/>
</dbReference>
<dbReference type="GO" id="GO:0009307">
    <property type="term" value="P:DNA restriction-modification system"/>
    <property type="evidence" value="ECO:0007669"/>
    <property type="project" value="UniProtKB-KW"/>
</dbReference>
<reference evidence="5" key="1">
    <citation type="submission" date="2013-08" db="EMBL/GenBank/DDBJ databases">
        <authorList>
            <person name="Mendez C."/>
            <person name="Richter M."/>
            <person name="Ferrer M."/>
            <person name="Sanchez J."/>
        </authorList>
    </citation>
    <scope>NUCLEOTIDE SEQUENCE</scope>
</reference>
<dbReference type="Gene3D" id="1.10.287.1120">
    <property type="entry name" value="Bipartite methylase S protein"/>
    <property type="match status" value="1"/>
</dbReference>
<evidence type="ECO:0000313" key="5">
    <source>
        <dbReference type="EMBL" id="EQD69219.1"/>
    </source>
</evidence>
<sequence>MAGDDWRQVRLGDVCENFDRVRVPLSSREREMRRGLTPYYGAAGVIDWIDGALLEGRYVLVGEDGSVETADGRPVLQLTSGKFWVNNHAHVLRGRTDEETRFLYYALSTVGIHEYLSGSVQPKLTQENLNRIEVPFPSEGERLAITRILCCLDDKIELNRRMNQTLEQIAQALFKSWFVDFDPVRAKADGRWKKGESLPGMPADMWDLWPSEFEESENGEIPRGWKVKELGNVIVVGGGSTPSTSDPRFWDGTIHWATPKDMAGLSAPVLLGTERRLTEAGLAETS</sequence>
<dbReference type="GO" id="GO:0003677">
    <property type="term" value="F:DNA binding"/>
    <property type="evidence" value="ECO:0007669"/>
    <property type="project" value="UniProtKB-KW"/>
</dbReference>
<name>T1CLT9_9ZZZZ</name>
<dbReference type="InterPro" id="IPR000055">
    <property type="entry name" value="Restrct_endonuc_typeI_TRD"/>
</dbReference>
<gene>
    <name evidence="5" type="ORF">B1B_05435</name>
</gene>
<comment type="similarity">
    <text evidence="1">Belongs to the type-I restriction system S methylase family.</text>
</comment>
<protein>
    <submittedName>
        <fullName evidence="5">Restriction modification system DNA specificity domain-containing protein</fullName>
    </submittedName>
</protein>
<dbReference type="InterPro" id="IPR052021">
    <property type="entry name" value="Type-I_RS_S_subunit"/>
</dbReference>
<dbReference type="EMBL" id="AUZY01003443">
    <property type="protein sequence ID" value="EQD69219.1"/>
    <property type="molecule type" value="Genomic_DNA"/>
</dbReference>
<reference evidence="5" key="2">
    <citation type="journal article" date="2014" name="ISME J.">
        <title>Microbial stratification in low pH oxic and suboxic macroscopic growths along an acid mine drainage.</title>
        <authorList>
            <person name="Mendez-Garcia C."/>
            <person name="Mesa V."/>
            <person name="Sprenger R.R."/>
            <person name="Richter M."/>
            <person name="Diez M.S."/>
            <person name="Solano J."/>
            <person name="Bargiela R."/>
            <person name="Golyshina O.V."/>
            <person name="Manteca A."/>
            <person name="Ramos J.L."/>
            <person name="Gallego J.R."/>
            <person name="Llorente I."/>
            <person name="Martins Dos Santos V.A."/>
            <person name="Jensen O.N."/>
            <person name="Pelaez A.I."/>
            <person name="Sanchez J."/>
            <person name="Ferrer M."/>
        </authorList>
    </citation>
    <scope>NUCLEOTIDE SEQUENCE</scope>
</reference>
<feature type="non-terminal residue" evidence="5">
    <location>
        <position position="286"/>
    </location>
</feature>
<keyword evidence="2" id="KW-0680">Restriction system</keyword>
<feature type="domain" description="Type I restriction modification DNA specificity" evidence="4">
    <location>
        <begin position="4"/>
        <end position="168"/>
    </location>
</feature>
<dbReference type="SUPFAM" id="SSF116734">
    <property type="entry name" value="DNA methylase specificity domain"/>
    <property type="match status" value="2"/>
</dbReference>
<organism evidence="5">
    <name type="scientific">mine drainage metagenome</name>
    <dbReference type="NCBI Taxonomy" id="410659"/>
    <lineage>
        <taxon>unclassified sequences</taxon>
        <taxon>metagenomes</taxon>
        <taxon>ecological metagenomes</taxon>
    </lineage>
</organism>
<evidence type="ECO:0000256" key="3">
    <source>
        <dbReference type="ARBA" id="ARBA00023125"/>
    </source>
</evidence>
<dbReference type="InterPro" id="IPR044946">
    <property type="entry name" value="Restrct_endonuc_typeI_TRD_sf"/>
</dbReference>
<dbReference type="PANTHER" id="PTHR30408:SF12">
    <property type="entry name" value="TYPE I RESTRICTION ENZYME MJAVIII SPECIFICITY SUBUNIT"/>
    <property type="match status" value="1"/>
</dbReference>
<evidence type="ECO:0000256" key="1">
    <source>
        <dbReference type="ARBA" id="ARBA00010923"/>
    </source>
</evidence>
<dbReference type="Gene3D" id="3.90.220.20">
    <property type="entry name" value="DNA methylase specificity domains"/>
    <property type="match status" value="1"/>
</dbReference>
<evidence type="ECO:0000256" key="2">
    <source>
        <dbReference type="ARBA" id="ARBA00022747"/>
    </source>
</evidence>
<dbReference type="Pfam" id="PF01420">
    <property type="entry name" value="Methylase_S"/>
    <property type="match status" value="1"/>
</dbReference>
<accession>T1CLT9</accession>
<dbReference type="AlphaFoldDB" id="T1CLT9"/>
<dbReference type="PANTHER" id="PTHR30408">
    <property type="entry name" value="TYPE-1 RESTRICTION ENZYME ECOKI SPECIFICITY PROTEIN"/>
    <property type="match status" value="1"/>
</dbReference>
<evidence type="ECO:0000259" key="4">
    <source>
        <dbReference type="Pfam" id="PF01420"/>
    </source>
</evidence>
<comment type="caution">
    <text evidence="5">The sequence shown here is derived from an EMBL/GenBank/DDBJ whole genome shotgun (WGS) entry which is preliminary data.</text>
</comment>
<proteinExistence type="inferred from homology"/>